<keyword evidence="4" id="KW-1185">Reference proteome</keyword>
<organism evidence="3 4">
    <name type="scientific">Stylonychia lemnae</name>
    <name type="common">Ciliate</name>
    <dbReference type="NCBI Taxonomy" id="5949"/>
    <lineage>
        <taxon>Eukaryota</taxon>
        <taxon>Sar</taxon>
        <taxon>Alveolata</taxon>
        <taxon>Ciliophora</taxon>
        <taxon>Intramacronucleata</taxon>
        <taxon>Spirotrichea</taxon>
        <taxon>Stichotrichia</taxon>
        <taxon>Sporadotrichida</taxon>
        <taxon>Oxytrichidae</taxon>
        <taxon>Stylonychinae</taxon>
        <taxon>Stylonychia</taxon>
    </lineage>
</organism>
<evidence type="ECO:0000313" key="4">
    <source>
        <dbReference type="Proteomes" id="UP000039865"/>
    </source>
</evidence>
<dbReference type="Proteomes" id="UP000039865">
    <property type="component" value="Unassembled WGS sequence"/>
</dbReference>
<feature type="coiled-coil region" evidence="1">
    <location>
        <begin position="911"/>
        <end position="955"/>
    </location>
</feature>
<reference evidence="3 4" key="1">
    <citation type="submission" date="2014-06" db="EMBL/GenBank/DDBJ databases">
        <authorList>
            <person name="Swart Estienne"/>
        </authorList>
    </citation>
    <scope>NUCLEOTIDE SEQUENCE [LARGE SCALE GENOMIC DNA]</scope>
    <source>
        <strain evidence="3 4">130c</strain>
    </source>
</reference>
<evidence type="ECO:0000256" key="1">
    <source>
        <dbReference type="SAM" id="Coils"/>
    </source>
</evidence>
<protein>
    <submittedName>
        <fullName evidence="3">Uncharacterized protein</fullName>
    </submittedName>
</protein>
<dbReference type="InParanoid" id="A0A078A8L0"/>
<proteinExistence type="predicted"/>
<dbReference type="AlphaFoldDB" id="A0A078A8L0"/>
<dbReference type="EMBL" id="CCKQ01006877">
    <property type="protein sequence ID" value="CDW78216.1"/>
    <property type="molecule type" value="Genomic_DNA"/>
</dbReference>
<sequence length="964" mass="114674">MNLQKEIKLKEMQQQQLLKVVIGRRIMRHQKICLQSQFSKQLFTYWRLISCNQKIITAKQHQMLEFSKKIETLNKTYQSQKAKALKQLSVALVSNLYNRFIGFSFNKIRQDNQDDLKQFYTDTDASLLSVKLESEHLCRLFFQNFNKAQSQIIIFRVLDPSIFIEQELGTFIETFKLKIREIQITSVKLQYPFHQIKSSTEFQKIKSFLKLENVIQKQCKTDVKLVRAFRLWQKQLLNHYLDCISHQMRQTKKKVLNQRFLFITKKIQFRMRKAFLRWNYQAKLLSQDMIFRFDLQSCFYKQNFGALKILNRFLMFRKQTMTIPQSSKSLMMAFQTWKINTGFLMQYDYVLRSRQRSMLMLVSIMQKNLGAHKNIAFWRIKEDSDSNRKHSAKKLKNPIGVSNNSPFYKSIIIPRLDISQKAKQIQKTNQANNKECRKLLFRVENVFNPEKRGDQLVPIKHEEIKLQKKMGKSNDQSLKCGYQILKIIYKNKKLKLEKLLGQKAEKTYFKRWQENIRENQSKDKLMKDKFKSILSIYKEQQHKSLLFSMNKWKRLIIKRDNGSLYTRDLQHINNSIILTQSQINYSIEQKIQQKLYFIKSNKNSKEIIHFVSILERLQNSQVNQAFQEVRHFASQYITNQKHIRDKFEIIEQEKQVMEEEYGNALSFNEDLQCQFEAIIKVSCSNCFQTRQAYIDSQYNSNGSNYQQYQQHQINQRPSVIVEQEIESSLSNMELTRTDKSLKRPLEMYMLQNQQQQIFKQSDSQGNLQHMQDPNNFREDRVSFPHQNQNNMMISTGTSNFGSAHQSGRSTTDLTRGSPSNLQSRLTSDTNASNFMQGRRFTFSPMIGPNGIISNPNYQVIQEQQNECESSFKTENSNNKDIVHQYFDFLHKENENLNMGIYQLESQIDEESIRFEMDMNEMLQQYNSLQEEIKEYESFQANVNNQDNQLASINDEDEEFNNDNF</sequence>
<evidence type="ECO:0000313" key="3">
    <source>
        <dbReference type="EMBL" id="CDW78216.1"/>
    </source>
</evidence>
<name>A0A078A8L0_STYLE</name>
<keyword evidence="1" id="KW-0175">Coiled coil</keyword>
<feature type="region of interest" description="Disordered" evidence="2">
    <location>
        <begin position="796"/>
        <end position="833"/>
    </location>
</feature>
<accession>A0A078A8L0</accession>
<gene>
    <name evidence="3" type="primary">Contig13328.g14225</name>
    <name evidence="3" type="ORF">STYLEM_7190</name>
</gene>
<evidence type="ECO:0000256" key="2">
    <source>
        <dbReference type="SAM" id="MobiDB-lite"/>
    </source>
</evidence>